<evidence type="ECO:0000256" key="13">
    <source>
        <dbReference type="ARBA" id="ARBA00023157"/>
    </source>
</evidence>
<evidence type="ECO:0000256" key="8">
    <source>
        <dbReference type="ARBA" id="ARBA00022723"/>
    </source>
</evidence>
<accession>A0A554LGA0</accession>
<evidence type="ECO:0000256" key="17">
    <source>
        <dbReference type="HAMAP-Rule" id="MF_02089"/>
    </source>
</evidence>
<evidence type="ECO:0000256" key="7">
    <source>
        <dbReference type="ARBA" id="ARBA00022694"/>
    </source>
</evidence>
<name>A0A554LGA0_9BACT</name>
<evidence type="ECO:0000256" key="4">
    <source>
        <dbReference type="ARBA" id="ARBA00012622"/>
    </source>
</evidence>
<evidence type="ECO:0000256" key="11">
    <source>
        <dbReference type="ARBA" id="ARBA00023004"/>
    </source>
</evidence>
<reference evidence="18 19" key="1">
    <citation type="submission" date="2017-07" db="EMBL/GenBank/DDBJ databases">
        <title>Mechanisms for carbon and nitrogen cycling indicate functional differentiation within the Candidate Phyla Radiation.</title>
        <authorList>
            <person name="Danczak R.E."/>
            <person name="Johnston M.D."/>
            <person name="Kenah C."/>
            <person name="Slattery M."/>
            <person name="Wrighton K.C."/>
            <person name="Wilkins M.J."/>
        </authorList>
    </citation>
    <scope>NUCLEOTIDE SEQUENCE [LARGE SCALE GENOMIC DNA]</scope>
    <source>
        <strain evidence="18">Licking1014_96</strain>
    </source>
</reference>
<evidence type="ECO:0000313" key="18">
    <source>
        <dbReference type="EMBL" id="TSC91872.1"/>
    </source>
</evidence>
<evidence type="ECO:0000256" key="10">
    <source>
        <dbReference type="ARBA" id="ARBA00023002"/>
    </source>
</evidence>
<keyword evidence="10 17" id="KW-0560">Oxidoreductase</keyword>
<evidence type="ECO:0000256" key="3">
    <source>
        <dbReference type="ARBA" id="ARBA00008207"/>
    </source>
</evidence>
<evidence type="ECO:0000313" key="19">
    <source>
        <dbReference type="Proteomes" id="UP000318296"/>
    </source>
</evidence>
<feature type="binding site" evidence="17">
    <location>
        <position position="11"/>
    </location>
    <ligand>
        <name>[4Fe-4S] cluster</name>
        <dbReference type="ChEBI" id="CHEBI:49883"/>
    </ligand>
</feature>
<sequence>MKKKILIHSCCAPCSTFVYKALLDDGFALSGFFYNPNIHGVKEYRRRLESMKRWAKIEKIRIIIPEYDIKDYFESLLKYEREHHRAIERDKKRRCAVCFALRLRLTAEFAKKKKYDFFTTTLLVSPYQNQSLLWQIGSDIGAEVGVDFYFRDFRKGYLASRHLARTNKLYQQNYCGCVYSLDEKGRE</sequence>
<comment type="similarity">
    <text evidence="3 17">Belongs to the QueH family.</text>
</comment>
<keyword evidence="13 17" id="KW-1015">Disulfide bond</keyword>
<dbReference type="UniPathway" id="UPA00392"/>
<dbReference type="Proteomes" id="UP000318296">
    <property type="component" value="Unassembled WGS sequence"/>
</dbReference>
<dbReference type="PANTHER" id="PTHR36701:SF1">
    <property type="entry name" value="EPOXYQUEUOSINE REDUCTASE QUEH"/>
    <property type="match status" value="1"/>
</dbReference>
<proteinExistence type="inferred from homology"/>
<evidence type="ECO:0000256" key="15">
    <source>
        <dbReference type="ARBA" id="ARBA00031446"/>
    </source>
</evidence>
<dbReference type="GO" id="GO:0052693">
    <property type="term" value="F:epoxyqueuosine reductase activity"/>
    <property type="evidence" value="ECO:0007669"/>
    <property type="project" value="UniProtKB-UniRule"/>
</dbReference>
<gene>
    <name evidence="17" type="primary">queH</name>
    <name evidence="18" type="ORF">CEN92_178</name>
</gene>
<comment type="caution">
    <text evidence="18">The sequence shown here is derived from an EMBL/GenBank/DDBJ whole genome shotgun (WGS) entry which is preliminary data.</text>
</comment>
<feature type="disulfide bond" description="Redox-active" evidence="17">
    <location>
        <begin position="175"/>
        <end position="177"/>
    </location>
</feature>
<dbReference type="EMBL" id="VMGH01000023">
    <property type="protein sequence ID" value="TSC91872.1"/>
    <property type="molecule type" value="Genomic_DNA"/>
</dbReference>
<feature type="binding site" evidence="17">
    <location>
        <position position="98"/>
    </location>
    <ligand>
        <name>[4Fe-4S] cluster</name>
        <dbReference type="ChEBI" id="CHEBI:49883"/>
    </ligand>
</feature>
<keyword evidence="8 17" id="KW-0479">Metal-binding</keyword>
<comment type="catalytic activity">
    <reaction evidence="16 17">
        <text>epoxyqueuosine(34) in tRNA + AH2 = queuosine(34) in tRNA + A + H2O</text>
        <dbReference type="Rhea" id="RHEA:32159"/>
        <dbReference type="Rhea" id="RHEA-COMP:18571"/>
        <dbReference type="Rhea" id="RHEA-COMP:18582"/>
        <dbReference type="ChEBI" id="CHEBI:13193"/>
        <dbReference type="ChEBI" id="CHEBI:15377"/>
        <dbReference type="ChEBI" id="CHEBI:17499"/>
        <dbReference type="ChEBI" id="CHEBI:194431"/>
        <dbReference type="ChEBI" id="CHEBI:194443"/>
        <dbReference type="EC" id="1.17.99.6"/>
    </reaction>
</comment>
<evidence type="ECO:0000256" key="2">
    <source>
        <dbReference type="ARBA" id="ARBA00004691"/>
    </source>
</evidence>
<dbReference type="InterPro" id="IPR003828">
    <property type="entry name" value="QueH"/>
</dbReference>
<keyword evidence="11 17" id="KW-0408">Iron</keyword>
<keyword evidence="7 17" id="KW-0819">tRNA processing</keyword>
<dbReference type="PANTHER" id="PTHR36701">
    <property type="entry name" value="EPOXYQUEUOSINE REDUCTASE QUEH"/>
    <property type="match status" value="1"/>
</dbReference>
<evidence type="ECO:0000256" key="6">
    <source>
        <dbReference type="ARBA" id="ARBA00022485"/>
    </source>
</evidence>
<organism evidence="18 19">
    <name type="scientific">Candidatus Berkelbacteria bacterium Licking1014_96</name>
    <dbReference type="NCBI Taxonomy" id="2017149"/>
    <lineage>
        <taxon>Bacteria</taxon>
        <taxon>Candidatus Berkelbacteria</taxon>
    </lineage>
</organism>
<dbReference type="GO" id="GO:0008616">
    <property type="term" value="P:tRNA queuosine(34) biosynthetic process"/>
    <property type="evidence" value="ECO:0007669"/>
    <property type="project" value="UniProtKB-UniRule"/>
</dbReference>
<protein>
    <recommendedName>
        <fullName evidence="5 17">Epoxyqueuosine reductase QueH</fullName>
        <ecNumber evidence="4 17">1.17.99.6</ecNumber>
    </recommendedName>
    <alternativeName>
        <fullName evidence="15 17">Queuosine biosynthesis protein QueH</fullName>
    </alternativeName>
</protein>
<evidence type="ECO:0000256" key="1">
    <source>
        <dbReference type="ARBA" id="ARBA00002268"/>
    </source>
</evidence>
<evidence type="ECO:0000256" key="5">
    <source>
        <dbReference type="ARBA" id="ARBA00016895"/>
    </source>
</evidence>
<comment type="pathway">
    <text evidence="2 17">tRNA modification; tRNA-queuosine biosynthesis.</text>
</comment>
<feature type="binding site" evidence="17">
    <location>
        <position position="95"/>
    </location>
    <ligand>
        <name>[4Fe-4S] cluster</name>
        <dbReference type="ChEBI" id="CHEBI:49883"/>
    </ligand>
</feature>
<feature type="binding site" evidence="17">
    <location>
        <position position="10"/>
    </location>
    <ligand>
        <name>[4Fe-4S] cluster</name>
        <dbReference type="ChEBI" id="CHEBI:49883"/>
    </ligand>
</feature>
<keyword evidence="6 17" id="KW-0004">4Fe-4S</keyword>
<evidence type="ECO:0000256" key="14">
    <source>
        <dbReference type="ARBA" id="ARBA00023284"/>
    </source>
</evidence>
<dbReference type="HAMAP" id="MF_02089">
    <property type="entry name" value="QueH"/>
    <property type="match status" value="1"/>
</dbReference>
<evidence type="ECO:0000256" key="12">
    <source>
        <dbReference type="ARBA" id="ARBA00023014"/>
    </source>
</evidence>
<dbReference type="Pfam" id="PF02677">
    <property type="entry name" value="QueH"/>
    <property type="match status" value="1"/>
</dbReference>
<dbReference type="GO" id="GO:0051539">
    <property type="term" value="F:4 iron, 4 sulfur cluster binding"/>
    <property type="evidence" value="ECO:0007669"/>
    <property type="project" value="UniProtKB-UniRule"/>
</dbReference>
<comment type="function">
    <text evidence="1 17">Catalyzes the conversion of epoxyqueuosine (oQ) to queuosine (Q), which is a hypermodified base found in the wobble positions of tRNA(Asp), tRNA(Asn), tRNA(His) and tRNA(Tyr).</text>
</comment>
<keyword evidence="14 17" id="KW-0676">Redox-active center</keyword>
<keyword evidence="12 17" id="KW-0411">Iron-sulfur</keyword>
<evidence type="ECO:0000256" key="16">
    <source>
        <dbReference type="ARBA" id="ARBA00047415"/>
    </source>
</evidence>
<dbReference type="GO" id="GO:0046872">
    <property type="term" value="F:metal ion binding"/>
    <property type="evidence" value="ECO:0007669"/>
    <property type="project" value="UniProtKB-KW"/>
</dbReference>
<dbReference type="AlphaFoldDB" id="A0A554LGA0"/>
<keyword evidence="9 17" id="KW-0671">Queuosine biosynthesis</keyword>
<dbReference type="EC" id="1.17.99.6" evidence="4 17"/>
<evidence type="ECO:0000256" key="9">
    <source>
        <dbReference type="ARBA" id="ARBA00022785"/>
    </source>
</evidence>